<evidence type="ECO:0000259" key="2">
    <source>
        <dbReference type="Pfam" id="PF00535"/>
    </source>
</evidence>
<comment type="caution">
    <text evidence="3">The sequence shown here is derived from an EMBL/GenBank/DDBJ whole genome shotgun (WGS) entry which is preliminary data.</text>
</comment>
<proteinExistence type="inferred from homology"/>
<keyword evidence="4" id="KW-1185">Reference proteome</keyword>
<evidence type="ECO:0000313" key="3">
    <source>
        <dbReference type="EMBL" id="PZX40941.1"/>
    </source>
</evidence>
<organism evidence="3 4">
    <name type="scientific">Nonlabens dokdonensis</name>
    <dbReference type="NCBI Taxonomy" id="328515"/>
    <lineage>
        <taxon>Bacteria</taxon>
        <taxon>Pseudomonadati</taxon>
        <taxon>Bacteroidota</taxon>
        <taxon>Flavobacteriia</taxon>
        <taxon>Flavobacteriales</taxon>
        <taxon>Flavobacteriaceae</taxon>
        <taxon>Nonlabens</taxon>
    </lineage>
</organism>
<dbReference type="InterPro" id="IPR001173">
    <property type="entry name" value="Glyco_trans_2-like"/>
</dbReference>
<dbReference type="Gene3D" id="3.90.550.10">
    <property type="entry name" value="Spore Coat Polysaccharide Biosynthesis Protein SpsA, Chain A"/>
    <property type="match status" value="1"/>
</dbReference>
<dbReference type="Pfam" id="PF00535">
    <property type="entry name" value="Glycos_transf_2"/>
    <property type="match status" value="1"/>
</dbReference>
<dbReference type="PANTHER" id="PTHR43630">
    <property type="entry name" value="POLY-BETA-1,6-N-ACETYL-D-GLUCOSAMINE SYNTHASE"/>
    <property type="match status" value="1"/>
</dbReference>
<evidence type="ECO:0000256" key="1">
    <source>
        <dbReference type="ARBA" id="ARBA00038494"/>
    </source>
</evidence>
<dbReference type="EMBL" id="QKZR01000002">
    <property type="protein sequence ID" value="PZX40941.1"/>
    <property type="molecule type" value="Genomic_DNA"/>
</dbReference>
<name>A0ABX5PYY6_9FLAO</name>
<sequence>MISVVIRTKNQANALSFLLKNLRERYAGDIDEIIVIDNLSTDNTAAVCEQFDARLVTIEKFSYGGSANLAAREAINNIVVIFSAHSYPVSHDFFRVIVQRFKEKPHLAGLRCLHSTNDYRAYINQLKARENPNRAGLIFSGSAFAKAVWKKHPFKDDVATFEDKEWSKRVLEAGYDIEFVPAIFHYEIRRNREQLFFRFKNDVIGNYQLWHEEVSVKNAFNGVVAGLWKSIRDAFLDIYYSLKRFIYVVKFNSRKPEKF</sequence>
<keyword evidence="3" id="KW-0808">Transferase</keyword>
<dbReference type="SUPFAM" id="SSF53448">
    <property type="entry name" value="Nucleotide-diphospho-sugar transferases"/>
    <property type="match status" value="1"/>
</dbReference>
<feature type="domain" description="Glycosyltransferase 2-like" evidence="2">
    <location>
        <begin position="3"/>
        <end position="121"/>
    </location>
</feature>
<dbReference type="InterPro" id="IPR029044">
    <property type="entry name" value="Nucleotide-diphossugar_trans"/>
</dbReference>
<dbReference type="GO" id="GO:0016740">
    <property type="term" value="F:transferase activity"/>
    <property type="evidence" value="ECO:0007669"/>
    <property type="project" value="UniProtKB-KW"/>
</dbReference>
<accession>A0ABX5PYY6</accession>
<dbReference type="PANTHER" id="PTHR43630:SF2">
    <property type="entry name" value="GLYCOSYLTRANSFERASE"/>
    <property type="match status" value="1"/>
</dbReference>
<evidence type="ECO:0000313" key="4">
    <source>
        <dbReference type="Proteomes" id="UP000248584"/>
    </source>
</evidence>
<reference evidence="3 4" key="1">
    <citation type="submission" date="2018-06" db="EMBL/GenBank/DDBJ databases">
        <title>Genomic Encyclopedia of Archaeal and Bacterial Type Strains, Phase II (KMG-II): from individual species to whole genera.</title>
        <authorList>
            <person name="Goeker M."/>
        </authorList>
    </citation>
    <scope>NUCLEOTIDE SEQUENCE [LARGE SCALE GENOMIC DNA]</scope>
    <source>
        <strain evidence="3 4">DSM 17205</strain>
    </source>
</reference>
<gene>
    <name evidence="3" type="ORF">LX97_01714</name>
</gene>
<comment type="similarity">
    <text evidence="1">Belongs to the glycosyltransferase 2 family. WaaE/KdtX subfamily.</text>
</comment>
<dbReference type="Proteomes" id="UP000248584">
    <property type="component" value="Unassembled WGS sequence"/>
</dbReference>
<dbReference type="RefSeq" id="WP_015362912.1">
    <property type="nucleotide sequence ID" value="NZ_QKZR01000002.1"/>
</dbReference>
<protein>
    <submittedName>
        <fullName evidence="3">Glycosyl transferase family 2</fullName>
    </submittedName>
</protein>